<keyword evidence="5" id="KW-1185">Reference proteome</keyword>
<evidence type="ECO:0000256" key="2">
    <source>
        <dbReference type="SAM" id="Phobius"/>
    </source>
</evidence>
<feature type="transmembrane region" description="Helical" evidence="2">
    <location>
        <begin position="687"/>
        <end position="711"/>
    </location>
</feature>
<name>A0ABS7DJE3_9FIRM</name>
<dbReference type="Pfam" id="PF00583">
    <property type="entry name" value="Acetyltransf_1"/>
    <property type="match status" value="1"/>
</dbReference>
<dbReference type="PROSITE" id="PS51186">
    <property type="entry name" value="GNAT"/>
    <property type="match status" value="1"/>
</dbReference>
<dbReference type="InterPro" id="IPR016181">
    <property type="entry name" value="Acyl_CoA_acyltransferase"/>
</dbReference>
<keyword evidence="2" id="KW-1133">Transmembrane helix</keyword>
<dbReference type="InterPro" id="IPR000182">
    <property type="entry name" value="GNAT_dom"/>
</dbReference>
<gene>
    <name evidence="4" type="ORF">J5W02_01115</name>
</gene>
<dbReference type="CDD" id="cd04301">
    <property type="entry name" value="NAT_SF"/>
    <property type="match status" value="1"/>
</dbReference>
<dbReference type="Gene3D" id="3.40.630.30">
    <property type="match status" value="1"/>
</dbReference>
<keyword evidence="2" id="KW-0472">Membrane</keyword>
<feature type="coiled-coil region" evidence="1">
    <location>
        <begin position="649"/>
        <end position="676"/>
    </location>
</feature>
<reference evidence="4 5" key="1">
    <citation type="submission" date="2021-03" db="EMBL/GenBank/DDBJ databases">
        <title>Caproiciproducens sp. nov. isolated from feces of cow.</title>
        <authorList>
            <person name="Choi J.-Y."/>
        </authorList>
    </citation>
    <scope>NUCLEOTIDE SEQUENCE [LARGE SCALE GENOMIC DNA]</scope>
    <source>
        <strain evidence="4 5">AGMB10547</strain>
    </source>
</reference>
<evidence type="ECO:0000313" key="5">
    <source>
        <dbReference type="Proteomes" id="UP000719942"/>
    </source>
</evidence>
<protein>
    <submittedName>
        <fullName evidence="4">GNAT family N-acetyltransferase</fullName>
    </submittedName>
</protein>
<keyword evidence="1" id="KW-0175">Coiled coil</keyword>
<dbReference type="Proteomes" id="UP000719942">
    <property type="component" value="Unassembled WGS sequence"/>
</dbReference>
<keyword evidence="2" id="KW-0812">Transmembrane</keyword>
<evidence type="ECO:0000259" key="3">
    <source>
        <dbReference type="PROSITE" id="PS51186"/>
    </source>
</evidence>
<sequence>MEITEISESDWEQAADLAVSCFINDLYFQKMIPEEQERKSELKKNFLDAVTYCGAENGAFGIKENGRLIAFILFFDYDRLNKSNPQQMSRFFGYDASGGSRFQLTHPTTVSDQRFIQLKAEECGVRTTYLLSLGVDEPYRRAGLATRLVRFVRESYPNHSLLSDISNPESIGLYKKQGFQIREMSENYYWVKGDPLLDSAGAENAEQIYLALPNEETLSAVFGNEQIAFETAEIFGYRVEKNSAGYSFLKEPSACCRAVIAPVSREQLFLYQKTICLANNTEEYRSGGGKNYFIYYRTYPYDNPVLYNGLLNEMLRTRQSEWSIIPDVYVSFPIEYSSISALQNAGQGKYDKTIAQLLDLLDFRTHFESGVPKQNSLPKNGSSFKERIRRYYLGKIKIVVAGETTPETYLTGGEEIGRPAFVDLILSVDRQSSCGVVSVASLSCPFLLSHFLDSIVRNQFTVKKDNGDTENFYEYLEREFQVLKRGTPKAFVTIPNKRGQIQNNELASLLFTETIYQQGENMGRVIDRDVVQIVENEHGMAQYEYAHGYAYSNIFVQISDTFPFEITNRIEFESITLFYIELLMFEESAIVTTSEKIVDFLSPDGGHTPNEVLSKTHQIFDEYSRTIEFWDIQVNYPSSKKSLAMLRNAFRIDEQLQRLERNQNQLQRVFDTQRDLLDRLDSSNLNYILLFFTLLQVLALLVPGIFTTGGIFTEQKILAYLFLAAGLFVYVKLKNRILARSVRGKRSWRKKNFEDKHQSD</sequence>
<comment type="caution">
    <text evidence="4">The sequence shown here is derived from an EMBL/GenBank/DDBJ whole genome shotgun (WGS) entry which is preliminary data.</text>
</comment>
<organism evidence="4 5">
    <name type="scientific">Caproiciproducens faecalis</name>
    <dbReference type="NCBI Taxonomy" id="2820301"/>
    <lineage>
        <taxon>Bacteria</taxon>
        <taxon>Bacillati</taxon>
        <taxon>Bacillota</taxon>
        <taxon>Clostridia</taxon>
        <taxon>Eubacteriales</taxon>
        <taxon>Acutalibacteraceae</taxon>
        <taxon>Caproiciproducens</taxon>
    </lineage>
</organism>
<evidence type="ECO:0000313" key="4">
    <source>
        <dbReference type="EMBL" id="MBW7571398.1"/>
    </source>
</evidence>
<feature type="transmembrane region" description="Helical" evidence="2">
    <location>
        <begin position="717"/>
        <end position="733"/>
    </location>
</feature>
<proteinExistence type="predicted"/>
<feature type="domain" description="N-acetyltransferase" evidence="3">
    <location>
        <begin position="1"/>
        <end position="215"/>
    </location>
</feature>
<accession>A0ABS7DJE3</accession>
<dbReference type="SUPFAM" id="SSF55729">
    <property type="entry name" value="Acyl-CoA N-acyltransferases (Nat)"/>
    <property type="match status" value="1"/>
</dbReference>
<evidence type="ECO:0000256" key="1">
    <source>
        <dbReference type="SAM" id="Coils"/>
    </source>
</evidence>
<dbReference type="EMBL" id="JAGFNZ010000001">
    <property type="protein sequence ID" value="MBW7571398.1"/>
    <property type="molecule type" value="Genomic_DNA"/>
</dbReference>
<dbReference type="RefSeq" id="WP_219963810.1">
    <property type="nucleotide sequence ID" value="NZ_JAGFNZ010000001.1"/>
</dbReference>